<dbReference type="OrthoDB" id="9790639at2"/>
<dbReference type="PANTHER" id="PTHR30265:SF7">
    <property type="entry name" value="TRANSCRIPTION ANTITERMINATION PROTEIN RFAH"/>
    <property type="match status" value="1"/>
</dbReference>
<dbReference type="InterPro" id="IPR036735">
    <property type="entry name" value="NGN_dom_sf"/>
</dbReference>
<sequence>MNESDSRSVWFAVRTKPRKEHVARANLEQQGIEVYLPLINTRIAHAGKVSWQPRPFFTGYLFVHLSREQQRWTTIRSTVGVLAPVVFGHFYPPIQNAVIEALQLRHDEHGYISLSQTPDAPFKPGERVRLLDGALKGLEGIFVEMRGPDRALVLLDWMQKHMRVVTATEELVSRS</sequence>
<dbReference type="GO" id="GO:0005829">
    <property type="term" value="C:cytosol"/>
    <property type="evidence" value="ECO:0007669"/>
    <property type="project" value="TreeGrafter"/>
</dbReference>
<evidence type="ECO:0000256" key="2">
    <source>
        <dbReference type="ARBA" id="ARBA00023015"/>
    </source>
</evidence>
<dbReference type="SMART" id="SM00738">
    <property type="entry name" value="NGN"/>
    <property type="match status" value="1"/>
</dbReference>
<dbReference type="Gene3D" id="3.30.70.940">
    <property type="entry name" value="NusG, N-terminal domain"/>
    <property type="match status" value="1"/>
</dbReference>
<evidence type="ECO:0000256" key="1">
    <source>
        <dbReference type="ARBA" id="ARBA00022814"/>
    </source>
</evidence>
<dbReference type="PANTHER" id="PTHR30265">
    <property type="entry name" value="RHO-INTERACTING TRANSCRIPTION TERMINATION FACTOR NUSG"/>
    <property type="match status" value="1"/>
</dbReference>
<dbReference type="EMBL" id="VBRY01000010">
    <property type="protein sequence ID" value="TLS66277.1"/>
    <property type="molecule type" value="Genomic_DNA"/>
</dbReference>
<dbReference type="InterPro" id="IPR008991">
    <property type="entry name" value="Translation_prot_SH3-like_sf"/>
</dbReference>
<dbReference type="Proteomes" id="UP000306585">
    <property type="component" value="Unassembled WGS sequence"/>
</dbReference>
<comment type="caution">
    <text evidence="5">The sequence shown here is derived from an EMBL/GenBank/DDBJ whole genome shotgun (WGS) entry which is preliminary data.</text>
</comment>
<dbReference type="SUPFAM" id="SSF50104">
    <property type="entry name" value="Translation proteins SH3-like domain"/>
    <property type="match status" value="1"/>
</dbReference>
<keyword evidence="6" id="KW-1185">Reference proteome</keyword>
<accession>A0A5R9GPS2</accession>
<name>A0A5R9GPS2_9PROT</name>
<protein>
    <submittedName>
        <fullName evidence="5">Transcriptional activator RfaH</fullName>
    </submittedName>
</protein>
<dbReference type="RefSeq" id="WP_138239808.1">
    <property type="nucleotide sequence ID" value="NZ_VBRY01000010.1"/>
</dbReference>
<keyword evidence="2" id="KW-0805">Transcription regulation</keyword>
<dbReference type="GO" id="GO:0031564">
    <property type="term" value="P:transcription antitermination"/>
    <property type="evidence" value="ECO:0007669"/>
    <property type="project" value="UniProtKB-KW"/>
</dbReference>
<evidence type="ECO:0000313" key="5">
    <source>
        <dbReference type="EMBL" id="TLS66277.1"/>
    </source>
</evidence>
<evidence type="ECO:0000313" key="6">
    <source>
        <dbReference type="Proteomes" id="UP000306585"/>
    </source>
</evidence>
<proteinExistence type="predicted"/>
<evidence type="ECO:0000259" key="4">
    <source>
        <dbReference type="SMART" id="SM00738"/>
    </source>
</evidence>
<evidence type="ECO:0000256" key="3">
    <source>
        <dbReference type="ARBA" id="ARBA00023163"/>
    </source>
</evidence>
<keyword evidence="3" id="KW-0804">Transcription</keyword>
<dbReference type="GO" id="GO:0006354">
    <property type="term" value="P:DNA-templated transcription elongation"/>
    <property type="evidence" value="ECO:0007669"/>
    <property type="project" value="InterPro"/>
</dbReference>
<gene>
    <name evidence="5" type="ORF">FEF65_10705</name>
</gene>
<keyword evidence="1" id="KW-0889">Transcription antitermination</keyword>
<reference evidence="5 6" key="1">
    <citation type="journal article" date="2019" name="Appl. Environ. Microbiol.">
        <title>Environmental Evidence and Genomic Insight of Iron-oxidizing Bacteria Preference Towards More Corrosion Resistant Stainless Steel at Higher Salinities.</title>
        <authorList>
            <person name="Garrison C.E."/>
            <person name="Price K.A."/>
            <person name="Field E.K."/>
        </authorList>
    </citation>
    <scope>NUCLEOTIDE SEQUENCE [LARGE SCALE GENOMIC DNA]</scope>
    <source>
        <strain evidence="5 6">P3</strain>
    </source>
</reference>
<dbReference type="CDD" id="cd09892">
    <property type="entry name" value="NGN_SP_RfaH"/>
    <property type="match status" value="1"/>
</dbReference>
<dbReference type="InterPro" id="IPR043425">
    <property type="entry name" value="NusG-like"/>
</dbReference>
<dbReference type="InterPro" id="IPR006645">
    <property type="entry name" value="NGN-like_dom"/>
</dbReference>
<dbReference type="AlphaFoldDB" id="A0A5R9GPS2"/>
<feature type="domain" description="NusG-like N-terminal" evidence="4">
    <location>
        <begin position="7"/>
        <end position="106"/>
    </location>
</feature>
<organism evidence="5 6">
    <name type="scientific">Mariprofundus erugo</name>
    <dbReference type="NCBI Taxonomy" id="2528639"/>
    <lineage>
        <taxon>Bacteria</taxon>
        <taxon>Pseudomonadati</taxon>
        <taxon>Pseudomonadota</taxon>
        <taxon>Candidatius Mariprofundia</taxon>
        <taxon>Mariprofundales</taxon>
        <taxon>Mariprofundaceae</taxon>
        <taxon>Mariprofundus</taxon>
    </lineage>
</organism>
<dbReference type="SUPFAM" id="SSF82679">
    <property type="entry name" value="N-utilization substance G protein NusG, N-terminal domain"/>
    <property type="match status" value="1"/>
</dbReference>
<dbReference type="Pfam" id="PF02357">
    <property type="entry name" value="NusG"/>
    <property type="match status" value="1"/>
</dbReference>